<evidence type="ECO:0000313" key="1">
    <source>
        <dbReference type="EMBL" id="MDP9831188.1"/>
    </source>
</evidence>
<dbReference type="Proteomes" id="UP001235712">
    <property type="component" value="Unassembled WGS sequence"/>
</dbReference>
<dbReference type="SUPFAM" id="SSF52540">
    <property type="entry name" value="P-loop containing nucleoside triphosphate hydrolases"/>
    <property type="match status" value="1"/>
</dbReference>
<evidence type="ECO:0000313" key="2">
    <source>
        <dbReference type="Proteomes" id="UP001235712"/>
    </source>
</evidence>
<dbReference type="InterPro" id="IPR027417">
    <property type="entry name" value="P-loop_NTPase"/>
</dbReference>
<proteinExistence type="predicted"/>
<organism evidence="1 2">
    <name type="scientific">Kineosporia succinea</name>
    <dbReference type="NCBI Taxonomy" id="84632"/>
    <lineage>
        <taxon>Bacteria</taxon>
        <taxon>Bacillati</taxon>
        <taxon>Actinomycetota</taxon>
        <taxon>Actinomycetes</taxon>
        <taxon>Kineosporiales</taxon>
        <taxon>Kineosporiaceae</taxon>
        <taxon>Kineosporia</taxon>
    </lineage>
</organism>
<gene>
    <name evidence="1" type="ORF">J2S57_006937</name>
</gene>
<dbReference type="RefSeq" id="WP_307250712.1">
    <property type="nucleotide sequence ID" value="NZ_JAUSQZ010000001.1"/>
</dbReference>
<name>A0ABT9PEQ2_9ACTN</name>
<dbReference type="Gene3D" id="3.40.50.300">
    <property type="entry name" value="P-loop containing nucleotide triphosphate hydrolases"/>
    <property type="match status" value="1"/>
</dbReference>
<sequence length="218" mass="23714">MTLIFPDGPWRVAPLDEVAARLPATATRHPETADRPPASSALTVVAVDGHGGSGKSTLATALATRVPRTAIVHTDDIAWHHSIFGWSDLLVDGVLAPARRGEEVTFRPPAWQRRGREGAVHVPAGTRTLVVEGTGAGRLELAPFTDLVIFLDADLDEGRRRCLARDGDTPQARAFWDGWMAEETPFMAEHRPWERAGLILCGTSDLPHDPTREAVVRD</sequence>
<reference evidence="1 2" key="1">
    <citation type="submission" date="2023-07" db="EMBL/GenBank/DDBJ databases">
        <title>Sequencing the genomes of 1000 actinobacteria strains.</title>
        <authorList>
            <person name="Klenk H.-P."/>
        </authorList>
    </citation>
    <scope>NUCLEOTIDE SEQUENCE [LARGE SCALE GENOMIC DNA]</scope>
    <source>
        <strain evidence="1 2">DSM 44388</strain>
    </source>
</reference>
<evidence type="ECO:0008006" key="3">
    <source>
        <dbReference type="Google" id="ProtNLM"/>
    </source>
</evidence>
<accession>A0ABT9PEQ2</accession>
<dbReference type="EMBL" id="JAUSQZ010000001">
    <property type="protein sequence ID" value="MDP9831188.1"/>
    <property type="molecule type" value="Genomic_DNA"/>
</dbReference>
<protein>
    <recommendedName>
        <fullName evidence="3">Uridine kinase</fullName>
    </recommendedName>
</protein>
<comment type="caution">
    <text evidence="1">The sequence shown here is derived from an EMBL/GenBank/DDBJ whole genome shotgun (WGS) entry which is preliminary data.</text>
</comment>
<keyword evidence="2" id="KW-1185">Reference proteome</keyword>